<feature type="transmembrane region" description="Helical" evidence="1">
    <location>
        <begin position="141"/>
        <end position="162"/>
    </location>
</feature>
<dbReference type="InterPro" id="IPR036719">
    <property type="entry name" value="Neuro-gated_channel_TM_sf"/>
</dbReference>
<keyword evidence="1" id="KW-0812">Transmembrane</keyword>
<evidence type="ECO:0000256" key="1">
    <source>
        <dbReference type="SAM" id="Phobius"/>
    </source>
</evidence>
<accession>A0AAV5TYH9</accession>
<feature type="non-terminal residue" evidence="2">
    <location>
        <position position="212"/>
    </location>
</feature>
<sequence>QFDAFPFDQQQCLLCFAHDGLGEVKLIDASELPLDLKSISEWDLVGNTTHEEVREEMQAGKQTHRVLLHITLARCDFFWAFLIIIPTLLFCLISLIGAFFYAGEDNVMNAASIGLTTMTSLMLVVTILSDALDKSDNLPGLGWFVFVEIVVVCISVIILLLLDGARSVARGYSKKDKDNFLIRLLTSKRVFRVTRFTLFLLAITALGLNTIL</sequence>
<proteinExistence type="predicted"/>
<feature type="transmembrane region" description="Helical" evidence="1">
    <location>
        <begin position="193"/>
        <end position="211"/>
    </location>
</feature>
<dbReference type="GO" id="GO:0016020">
    <property type="term" value="C:membrane"/>
    <property type="evidence" value="ECO:0007669"/>
    <property type="project" value="InterPro"/>
</dbReference>
<keyword evidence="1" id="KW-0472">Membrane</keyword>
<evidence type="ECO:0000313" key="2">
    <source>
        <dbReference type="EMBL" id="GMS99304.1"/>
    </source>
</evidence>
<reference evidence="2" key="1">
    <citation type="submission" date="2023-10" db="EMBL/GenBank/DDBJ databases">
        <title>Genome assembly of Pristionchus species.</title>
        <authorList>
            <person name="Yoshida K."/>
            <person name="Sommer R.J."/>
        </authorList>
    </citation>
    <scope>NUCLEOTIDE SEQUENCE</scope>
    <source>
        <strain evidence="2">RS0144</strain>
    </source>
</reference>
<dbReference type="AlphaFoldDB" id="A0AAV5TYH9"/>
<dbReference type="GO" id="GO:0005216">
    <property type="term" value="F:monoatomic ion channel activity"/>
    <property type="evidence" value="ECO:0007669"/>
    <property type="project" value="InterPro"/>
</dbReference>
<protein>
    <recommendedName>
        <fullName evidence="4">Transmembrane ion channel</fullName>
    </recommendedName>
</protein>
<keyword evidence="1" id="KW-1133">Transmembrane helix</keyword>
<keyword evidence="3" id="KW-1185">Reference proteome</keyword>
<name>A0AAV5TYH9_9BILA</name>
<evidence type="ECO:0000313" key="3">
    <source>
        <dbReference type="Proteomes" id="UP001432027"/>
    </source>
</evidence>
<feature type="transmembrane region" description="Helical" evidence="1">
    <location>
        <begin position="77"/>
        <end position="100"/>
    </location>
</feature>
<feature type="transmembrane region" description="Helical" evidence="1">
    <location>
        <begin position="107"/>
        <end position="129"/>
    </location>
</feature>
<dbReference type="SUPFAM" id="SSF90112">
    <property type="entry name" value="Neurotransmitter-gated ion-channel transmembrane pore"/>
    <property type="match status" value="1"/>
</dbReference>
<evidence type="ECO:0008006" key="4">
    <source>
        <dbReference type="Google" id="ProtNLM"/>
    </source>
</evidence>
<dbReference type="GO" id="GO:0004888">
    <property type="term" value="F:transmembrane signaling receptor activity"/>
    <property type="evidence" value="ECO:0007669"/>
    <property type="project" value="InterPro"/>
</dbReference>
<dbReference type="PANTHER" id="PTHR18945">
    <property type="entry name" value="NEUROTRANSMITTER GATED ION CHANNEL"/>
    <property type="match status" value="1"/>
</dbReference>
<dbReference type="Proteomes" id="UP001432027">
    <property type="component" value="Unassembled WGS sequence"/>
</dbReference>
<dbReference type="EMBL" id="BTSX01000005">
    <property type="protein sequence ID" value="GMS99304.1"/>
    <property type="molecule type" value="Genomic_DNA"/>
</dbReference>
<dbReference type="InterPro" id="IPR006201">
    <property type="entry name" value="Neur_channel"/>
</dbReference>
<gene>
    <name evidence="2" type="ORF">PENTCL1PPCAC_21479</name>
</gene>
<feature type="non-terminal residue" evidence="2">
    <location>
        <position position="1"/>
    </location>
</feature>
<comment type="caution">
    <text evidence="2">The sequence shown here is derived from an EMBL/GenBank/DDBJ whole genome shotgun (WGS) entry which is preliminary data.</text>
</comment>
<dbReference type="Gene3D" id="1.20.58.390">
    <property type="entry name" value="Neurotransmitter-gated ion-channel transmembrane domain"/>
    <property type="match status" value="1"/>
</dbReference>
<dbReference type="InterPro" id="IPR038050">
    <property type="entry name" value="Neuro_actylchol_rec"/>
</dbReference>
<organism evidence="2 3">
    <name type="scientific">Pristionchus entomophagus</name>
    <dbReference type="NCBI Taxonomy" id="358040"/>
    <lineage>
        <taxon>Eukaryota</taxon>
        <taxon>Metazoa</taxon>
        <taxon>Ecdysozoa</taxon>
        <taxon>Nematoda</taxon>
        <taxon>Chromadorea</taxon>
        <taxon>Rhabditida</taxon>
        <taxon>Rhabditina</taxon>
        <taxon>Diplogasteromorpha</taxon>
        <taxon>Diplogasteroidea</taxon>
        <taxon>Neodiplogasteridae</taxon>
        <taxon>Pristionchus</taxon>
    </lineage>
</organism>